<dbReference type="PANTHER" id="PTHR30032:SF4">
    <property type="entry name" value="AMIDASE ENHANCER"/>
    <property type="match status" value="1"/>
</dbReference>
<dbReference type="NCBIfam" id="TIGR02870">
    <property type="entry name" value="spore_II_D"/>
    <property type="match status" value="1"/>
</dbReference>
<name>A0ABU9DS43_9BACL</name>
<evidence type="ECO:0000313" key="4">
    <source>
        <dbReference type="Proteomes" id="UP001469365"/>
    </source>
</evidence>
<dbReference type="InterPro" id="IPR013486">
    <property type="entry name" value="SpoIID/LytB"/>
</dbReference>
<dbReference type="PANTHER" id="PTHR30032">
    <property type="entry name" value="N-ACETYLMURAMOYL-L-ALANINE AMIDASE-RELATED"/>
    <property type="match status" value="1"/>
</dbReference>
<sequence length="353" mass="39558">MIKYKLSRTQTAWARWLALWFFSFLTVVLLVPWLLVHIPAGRDAASRVSDSKQSQTLPPGGQAIMVQVHLSGKQTTEEIELESYVTGVVAAEMPIEFEPEALKAQALAARTYIVRRLLEGETAYASGSGAAVTDTTLHQVYVSDEELKHRWGAEQYEVNRNKLKQAVEATRDRVITYKGQPIEASYFSTSNGYTENSEDYWNMKLPYLRSVPSPWDARLSPRYQDSLTLTSKELQQKLGLPVAVPAIAGSKLGLNVVERSEGHRVKRLTVGGKSFTGREFREKLGLPSSQFQWSYSNGKWTFTTTGYGHGVGMSQWGANGMAKEGRTAEEIVKYYYTGVELDHVANLWKGKTF</sequence>
<dbReference type="EMBL" id="JBBPCC010000023">
    <property type="protein sequence ID" value="MEK8131708.1"/>
    <property type="molecule type" value="Genomic_DNA"/>
</dbReference>
<protein>
    <submittedName>
        <fullName evidence="3">Stage II sporulation protein D</fullName>
    </submittedName>
</protein>
<evidence type="ECO:0000256" key="1">
    <source>
        <dbReference type="SAM" id="Phobius"/>
    </source>
</evidence>
<evidence type="ECO:0000259" key="2">
    <source>
        <dbReference type="Pfam" id="PF08486"/>
    </source>
</evidence>
<dbReference type="InterPro" id="IPR014225">
    <property type="entry name" value="Spore_II_D_firmicutes"/>
</dbReference>
<keyword evidence="1" id="KW-0812">Transmembrane</keyword>
<dbReference type="InterPro" id="IPR051922">
    <property type="entry name" value="Bact_Sporulation_Assoc"/>
</dbReference>
<feature type="domain" description="Sporulation stage II protein D amidase enhancer LytB N-terminal" evidence="2">
    <location>
        <begin position="74"/>
        <end position="177"/>
    </location>
</feature>
<dbReference type="InterPro" id="IPR013693">
    <property type="entry name" value="SpoIID/LytB_N"/>
</dbReference>
<comment type="caution">
    <text evidence="3">The sequence shown here is derived from an EMBL/GenBank/DDBJ whole genome shotgun (WGS) entry which is preliminary data.</text>
</comment>
<dbReference type="Proteomes" id="UP001469365">
    <property type="component" value="Unassembled WGS sequence"/>
</dbReference>
<accession>A0ABU9DS43</accession>
<reference evidence="3 4" key="1">
    <citation type="submission" date="2024-04" db="EMBL/GenBank/DDBJ databases">
        <title>draft genome sequnece of Paenibacillus filicis.</title>
        <authorList>
            <person name="Kim D.-U."/>
        </authorList>
    </citation>
    <scope>NUCLEOTIDE SEQUENCE [LARGE SCALE GENOMIC DNA]</scope>
    <source>
        <strain evidence="3 4">KACC14197</strain>
    </source>
</reference>
<organism evidence="3 4">
    <name type="scientific">Paenibacillus filicis</name>
    <dbReference type="NCBI Taxonomy" id="669464"/>
    <lineage>
        <taxon>Bacteria</taxon>
        <taxon>Bacillati</taxon>
        <taxon>Bacillota</taxon>
        <taxon>Bacilli</taxon>
        <taxon>Bacillales</taxon>
        <taxon>Paenibacillaceae</taxon>
        <taxon>Paenibacillus</taxon>
    </lineage>
</organism>
<dbReference type="NCBIfam" id="TIGR02669">
    <property type="entry name" value="SpoIID_LytB"/>
    <property type="match status" value="1"/>
</dbReference>
<dbReference type="Pfam" id="PF08486">
    <property type="entry name" value="SpoIID"/>
    <property type="match status" value="1"/>
</dbReference>
<feature type="transmembrane region" description="Helical" evidence="1">
    <location>
        <begin position="12"/>
        <end position="35"/>
    </location>
</feature>
<keyword evidence="1" id="KW-1133">Transmembrane helix</keyword>
<dbReference type="RefSeq" id="WP_341418840.1">
    <property type="nucleotide sequence ID" value="NZ_JBBPCC010000023.1"/>
</dbReference>
<proteinExistence type="predicted"/>
<keyword evidence="4" id="KW-1185">Reference proteome</keyword>
<keyword evidence="1" id="KW-0472">Membrane</keyword>
<evidence type="ECO:0000313" key="3">
    <source>
        <dbReference type="EMBL" id="MEK8131708.1"/>
    </source>
</evidence>
<gene>
    <name evidence="3" type="primary">spoIID</name>
    <name evidence="3" type="ORF">WMW72_27755</name>
</gene>